<dbReference type="CDD" id="cd05333">
    <property type="entry name" value="BKR_SDR_c"/>
    <property type="match status" value="1"/>
</dbReference>
<comment type="similarity">
    <text evidence="1">Belongs to the short-chain dehydrogenases/reductases (SDR) family.</text>
</comment>
<dbReference type="InterPro" id="IPR002347">
    <property type="entry name" value="SDR_fam"/>
</dbReference>
<dbReference type="PANTHER" id="PTHR42879">
    <property type="entry name" value="3-OXOACYL-(ACYL-CARRIER-PROTEIN) REDUCTASE"/>
    <property type="match status" value="1"/>
</dbReference>
<dbReference type="InterPro" id="IPR020904">
    <property type="entry name" value="Sc_DH/Rdtase_CS"/>
</dbReference>
<sequence length="248" mass="26367">MKKRVAIVTGGIGGLGTEICRQLALAGRQVIASDLPARADRLDAFRTELADLGDAIRFEPADVSDYNSCADLITRVEAEHGSVDILVNAAGITRDTSLRKMSPQQWHELMRVNLDGVFNMCRNVVEGMSARSFGRIVNLSSVNGQTGQFGQTNYSAAKAGVHGFGMALARETARKGITVNTVSPGYCDTALVAAVPEDIRSQIIADIPVGRLGSPADIARAVRFLSSDDAGYITGANLPVNGGYFMSF</sequence>
<dbReference type="PRINTS" id="PR00081">
    <property type="entry name" value="GDHRDH"/>
</dbReference>
<feature type="domain" description="Ketoreductase" evidence="3">
    <location>
        <begin position="4"/>
        <end position="185"/>
    </location>
</feature>
<dbReference type="PRINTS" id="PR00080">
    <property type="entry name" value="SDRFAMILY"/>
</dbReference>
<dbReference type="Proteomes" id="UP001620408">
    <property type="component" value="Unassembled WGS sequence"/>
</dbReference>
<evidence type="ECO:0000259" key="3">
    <source>
        <dbReference type="SMART" id="SM00822"/>
    </source>
</evidence>
<dbReference type="SMART" id="SM00822">
    <property type="entry name" value="PKS_KR"/>
    <property type="match status" value="1"/>
</dbReference>
<evidence type="ECO:0000313" key="4">
    <source>
        <dbReference type="EMBL" id="MFK2919326.1"/>
    </source>
</evidence>
<dbReference type="NCBIfam" id="NF009464">
    <property type="entry name" value="PRK12824.1"/>
    <property type="match status" value="1"/>
</dbReference>
<dbReference type="PANTHER" id="PTHR42879:SF2">
    <property type="entry name" value="3-OXOACYL-[ACYL-CARRIER-PROTEIN] REDUCTASE FABG"/>
    <property type="match status" value="1"/>
</dbReference>
<dbReference type="InterPro" id="IPR011283">
    <property type="entry name" value="Acetoacetyl-CoA_reductase"/>
</dbReference>
<keyword evidence="5" id="KW-1185">Reference proteome</keyword>
<proteinExistence type="inferred from homology"/>
<dbReference type="GO" id="GO:0018454">
    <property type="term" value="F:acetoacetyl-CoA reductase activity"/>
    <property type="evidence" value="ECO:0007669"/>
    <property type="project" value="UniProtKB-EC"/>
</dbReference>
<protein>
    <submittedName>
        <fullName evidence="4">Acetoacetyl-CoA reductase</fullName>
        <ecNumber evidence="4">1.1.1.36</ecNumber>
    </submittedName>
</protein>
<evidence type="ECO:0000313" key="5">
    <source>
        <dbReference type="Proteomes" id="UP001620408"/>
    </source>
</evidence>
<dbReference type="NCBIfam" id="NF009466">
    <property type="entry name" value="PRK12826.1-2"/>
    <property type="match status" value="1"/>
</dbReference>
<dbReference type="EC" id="1.1.1.36" evidence="4"/>
<dbReference type="Pfam" id="PF13561">
    <property type="entry name" value="adh_short_C2"/>
    <property type="match status" value="1"/>
</dbReference>
<evidence type="ECO:0000256" key="2">
    <source>
        <dbReference type="ARBA" id="ARBA00023002"/>
    </source>
</evidence>
<accession>A0ABW8KAX1</accession>
<keyword evidence="2 4" id="KW-0560">Oxidoreductase</keyword>
<evidence type="ECO:0000256" key="1">
    <source>
        <dbReference type="ARBA" id="ARBA00006484"/>
    </source>
</evidence>
<dbReference type="InterPro" id="IPR057326">
    <property type="entry name" value="KR_dom"/>
</dbReference>
<dbReference type="InterPro" id="IPR050259">
    <property type="entry name" value="SDR"/>
</dbReference>
<comment type="caution">
    <text evidence="4">The sequence shown here is derived from an EMBL/GenBank/DDBJ whole genome shotgun (WGS) entry which is preliminary data.</text>
</comment>
<gene>
    <name evidence="4" type="primary">phbB</name>
    <name evidence="4" type="ORF">ISS97_18805</name>
</gene>
<dbReference type="NCBIfam" id="TIGR01829">
    <property type="entry name" value="AcAcCoA_reduct"/>
    <property type="match status" value="1"/>
</dbReference>
<reference evidence="4 5" key="1">
    <citation type="submission" date="2020-10" db="EMBL/GenBank/DDBJ databases">
        <title>Phylogeny of dyella-like bacteria.</title>
        <authorList>
            <person name="Fu J."/>
        </authorList>
    </citation>
    <scope>NUCLEOTIDE SEQUENCE [LARGE SCALE GENOMIC DNA]</scope>
    <source>
        <strain evidence="4 5">BB4</strain>
    </source>
</reference>
<organism evidence="4 5">
    <name type="scientific">Dyella koreensis</name>
    <dbReference type="NCBI Taxonomy" id="311235"/>
    <lineage>
        <taxon>Bacteria</taxon>
        <taxon>Pseudomonadati</taxon>
        <taxon>Pseudomonadota</taxon>
        <taxon>Gammaproteobacteria</taxon>
        <taxon>Lysobacterales</taxon>
        <taxon>Rhodanobacteraceae</taxon>
        <taxon>Dyella</taxon>
    </lineage>
</organism>
<dbReference type="EMBL" id="JADIKD010000012">
    <property type="protein sequence ID" value="MFK2919326.1"/>
    <property type="molecule type" value="Genomic_DNA"/>
</dbReference>
<dbReference type="SUPFAM" id="SSF51735">
    <property type="entry name" value="NAD(P)-binding Rossmann-fold domains"/>
    <property type="match status" value="1"/>
</dbReference>
<dbReference type="RefSeq" id="WP_379984634.1">
    <property type="nucleotide sequence ID" value="NZ_JADIKD010000012.1"/>
</dbReference>
<name>A0ABW8KAX1_9GAMM</name>
<dbReference type="InterPro" id="IPR036291">
    <property type="entry name" value="NAD(P)-bd_dom_sf"/>
</dbReference>
<dbReference type="PROSITE" id="PS00061">
    <property type="entry name" value="ADH_SHORT"/>
    <property type="match status" value="1"/>
</dbReference>
<dbReference type="Gene3D" id="3.40.50.720">
    <property type="entry name" value="NAD(P)-binding Rossmann-like Domain"/>
    <property type="match status" value="1"/>
</dbReference>